<name>U5L563_9BACI</name>
<keyword evidence="1" id="KW-0732">Signal</keyword>
<dbReference type="Proteomes" id="UP000017805">
    <property type="component" value="Chromosome"/>
</dbReference>
<organism evidence="2 3">
    <name type="scientific">Bacillus infantis NRRL B-14911</name>
    <dbReference type="NCBI Taxonomy" id="1367477"/>
    <lineage>
        <taxon>Bacteria</taxon>
        <taxon>Bacillati</taxon>
        <taxon>Bacillota</taxon>
        <taxon>Bacilli</taxon>
        <taxon>Bacillales</taxon>
        <taxon>Bacillaceae</taxon>
        <taxon>Bacillus</taxon>
    </lineage>
</organism>
<dbReference type="AlphaFoldDB" id="U5L563"/>
<evidence type="ECO:0000313" key="3">
    <source>
        <dbReference type="Proteomes" id="UP000017805"/>
    </source>
</evidence>
<protein>
    <submittedName>
        <fullName evidence="2">Uncharacterized protein</fullName>
    </submittedName>
</protein>
<feature type="chain" id="PRO_5004662294" evidence="1">
    <location>
        <begin position="29"/>
        <end position="220"/>
    </location>
</feature>
<dbReference type="STRING" id="1367477.N288_02305"/>
<dbReference type="KEGG" id="bif:N288_02305"/>
<proteinExistence type="predicted"/>
<evidence type="ECO:0000256" key="1">
    <source>
        <dbReference type="SAM" id="SignalP"/>
    </source>
</evidence>
<sequence>MKKKWAGYALTGALSLSLIGGTAFKAMAAEESGTGNAPASLLEKAGQVLDDSTKAKVQAIMDKMKEELAAIGVELPAKREKEDLFANLDEETKAKAQAIQDQVMAGSLAREEANEQLKALGITLPDHHGKGGPFADLGEETKAKVQAIQDKVKDGSLTRDEANEQLKALGITLPGRHGKGDPFADLDEETKAKAGSIMDSAKEELEELGVEKPLMGGHKF</sequence>
<dbReference type="RefSeq" id="WP_009792438.1">
    <property type="nucleotide sequence ID" value="NC_022524.1"/>
</dbReference>
<feature type="signal peptide" evidence="1">
    <location>
        <begin position="1"/>
        <end position="28"/>
    </location>
</feature>
<gene>
    <name evidence="2" type="ORF">N288_02305</name>
</gene>
<dbReference type="EMBL" id="CP006643">
    <property type="protein sequence ID" value="AGX02428.1"/>
    <property type="molecule type" value="Genomic_DNA"/>
</dbReference>
<keyword evidence="3" id="KW-1185">Reference proteome</keyword>
<evidence type="ECO:0000313" key="2">
    <source>
        <dbReference type="EMBL" id="AGX02428.1"/>
    </source>
</evidence>
<dbReference type="OrthoDB" id="9812829at2"/>
<dbReference type="PATRIC" id="fig|1367477.3.peg.403"/>
<accession>U5L563</accession>
<reference evidence="2 3" key="1">
    <citation type="submission" date="2013-07" db="EMBL/GenBank/DDBJ databases">
        <title>Complete genome sequence of Bacillus infantis NRRL B-14911 that has potential to induce cardiac disease by antigenic mimicry.</title>
        <authorList>
            <person name="Massilamany C."/>
            <person name="Smith T.P.L."/>
            <person name="Loy J.D."/>
            <person name="Barletta R."/>
            <person name="Reddy J."/>
        </authorList>
    </citation>
    <scope>NUCLEOTIDE SEQUENCE [LARGE SCALE GENOMIC DNA]</scope>
    <source>
        <strain evidence="2 3">NRRL B-14911</strain>
    </source>
</reference>
<dbReference type="HOGENOM" id="CLU_063826_0_0_9"/>